<dbReference type="InterPro" id="IPR006442">
    <property type="entry name" value="Antitoxin_Phd/YefM"/>
</dbReference>
<reference evidence="3 4" key="1">
    <citation type="submission" date="2015-07" db="EMBL/GenBank/DDBJ databases">
        <title>High-quality draft genome sequence of Oceanobacillus caeni HM6, a bacillus isolated from a human feces.</title>
        <authorList>
            <person name="Kumar J."/>
            <person name="Verma M.K."/>
            <person name="Pandey R."/>
            <person name="Bhambi M."/>
            <person name="Chauhan N."/>
        </authorList>
    </citation>
    <scope>NUCLEOTIDE SEQUENCE [LARGE SCALE GENOMIC DNA]</scope>
    <source>
        <strain evidence="3 4">HM6</strain>
    </source>
</reference>
<organism evidence="3 4">
    <name type="scientific">Oceanobacillus caeni</name>
    <dbReference type="NCBI Taxonomy" id="405946"/>
    <lineage>
        <taxon>Bacteria</taxon>
        <taxon>Bacillati</taxon>
        <taxon>Bacillota</taxon>
        <taxon>Bacilli</taxon>
        <taxon>Bacillales</taxon>
        <taxon>Bacillaceae</taxon>
        <taxon>Oceanobacillus</taxon>
    </lineage>
</organism>
<gene>
    <name evidence="3" type="ORF">AFL42_06840</name>
</gene>
<comment type="function">
    <text evidence="2">Antitoxin component of a type II toxin-antitoxin (TA) system.</text>
</comment>
<name>A0ABR5MKR4_9BACI</name>
<dbReference type="InterPro" id="IPR036165">
    <property type="entry name" value="YefM-like_sf"/>
</dbReference>
<dbReference type="Pfam" id="PF02604">
    <property type="entry name" value="PhdYeFM_antitox"/>
    <property type="match status" value="1"/>
</dbReference>
<comment type="caution">
    <text evidence="3">The sequence shown here is derived from an EMBL/GenBank/DDBJ whole genome shotgun (WGS) entry which is preliminary data.</text>
</comment>
<keyword evidence="4" id="KW-1185">Reference proteome</keyword>
<accession>A0ABR5MKR4</accession>
<dbReference type="RefSeq" id="WP_060668171.1">
    <property type="nucleotide sequence ID" value="NZ_LGTK01000017.1"/>
</dbReference>
<protein>
    <recommendedName>
        <fullName evidence="2">Antitoxin</fullName>
    </recommendedName>
</protein>
<sequence length="91" mass="10482">MHIRSSANLKENYKQISELAHQKAEPIYITDNGEEDLVLMSVDAFEKRKAIIELKEKLLIAEDQRLSGEPSIPLHIAKNRIKEKIDEKLQS</sequence>
<evidence type="ECO:0000256" key="2">
    <source>
        <dbReference type="RuleBase" id="RU362080"/>
    </source>
</evidence>
<evidence type="ECO:0000256" key="1">
    <source>
        <dbReference type="ARBA" id="ARBA00009981"/>
    </source>
</evidence>
<dbReference type="Gene3D" id="3.40.1620.10">
    <property type="entry name" value="YefM-like domain"/>
    <property type="match status" value="1"/>
</dbReference>
<comment type="similarity">
    <text evidence="1 2">Belongs to the phD/YefM antitoxin family.</text>
</comment>
<dbReference type="EMBL" id="LGTK01000017">
    <property type="protein sequence ID" value="KPH76185.1"/>
    <property type="molecule type" value="Genomic_DNA"/>
</dbReference>
<dbReference type="Proteomes" id="UP000037854">
    <property type="component" value="Unassembled WGS sequence"/>
</dbReference>
<dbReference type="SUPFAM" id="SSF143120">
    <property type="entry name" value="YefM-like"/>
    <property type="match status" value="1"/>
</dbReference>
<proteinExistence type="inferred from homology"/>
<evidence type="ECO:0000313" key="3">
    <source>
        <dbReference type="EMBL" id="KPH76185.1"/>
    </source>
</evidence>
<evidence type="ECO:0000313" key="4">
    <source>
        <dbReference type="Proteomes" id="UP000037854"/>
    </source>
</evidence>